<reference evidence="3 4" key="1">
    <citation type="submission" date="2018-03" db="EMBL/GenBank/DDBJ databases">
        <title>Genomic Encyclopedia of Archaeal and Bacterial Type Strains, Phase II (KMG-II): from individual species to whole genera.</title>
        <authorList>
            <person name="Goeker M."/>
        </authorList>
    </citation>
    <scope>NUCLEOTIDE SEQUENCE [LARGE SCALE GENOMIC DNA]</scope>
    <source>
        <strain evidence="3 4">DSM 18107</strain>
    </source>
</reference>
<accession>A0A2P8FUD9</accession>
<dbReference type="InterPro" id="IPR011032">
    <property type="entry name" value="GroES-like_sf"/>
</dbReference>
<sequence>MKSKIIRLVNMPAGMPQIDDFLLEEEELPSITDGQLLLKPLFISVDPYLRVAMSGGHPPALNVGDIIISRGIAAVVTSAHKDFKKGDLVMGYMEWRDLLLRDADDLVVLEDKSMPLSSYLSILGATGLSAYFALSEIGKPQKGETIVVSGAAGAVGSIAGQIGKLFGCKVIGIVGSDEKANLIKTELRFDAAINYKTNADIGAVLDKLCPEGIDVYFDNVGGNISDAVISKMNDYGRIVVCGTIADYNDEKGAVGPRLLPLVVYKKLFIQGFLIGDYKERFNEGRAQLKQWLIDGNLNYRETIVKGFEQLPAAFIGLFNGKNEGKMLVEM</sequence>
<evidence type="ECO:0000313" key="4">
    <source>
        <dbReference type="Proteomes" id="UP000240978"/>
    </source>
</evidence>
<gene>
    <name evidence="3" type="ORF">CLV42_1139</name>
</gene>
<feature type="domain" description="Enoyl reductase (ER)" evidence="2">
    <location>
        <begin position="16"/>
        <end position="328"/>
    </location>
</feature>
<protein>
    <recommendedName>
        <fullName evidence="2">Enoyl reductase (ER) domain-containing protein</fullName>
    </recommendedName>
</protein>
<proteinExistence type="predicted"/>
<dbReference type="SUPFAM" id="SSF51735">
    <property type="entry name" value="NAD(P)-binding Rossmann-fold domains"/>
    <property type="match status" value="1"/>
</dbReference>
<dbReference type="CDD" id="cd05288">
    <property type="entry name" value="PGDH"/>
    <property type="match status" value="1"/>
</dbReference>
<dbReference type="OrthoDB" id="9805663at2"/>
<dbReference type="InterPro" id="IPR036291">
    <property type="entry name" value="NAD(P)-bd_dom_sf"/>
</dbReference>
<dbReference type="PANTHER" id="PTHR43205">
    <property type="entry name" value="PROSTAGLANDIN REDUCTASE"/>
    <property type="match status" value="1"/>
</dbReference>
<dbReference type="Gene3D" id="3.90.180.10">
    <property type="entry name" value="Medium-chain alcohol dehydrogenases, catalytic domain"/>
    <property type="match status" value="1"/>
</dbReference>
<dbReference type="GO" id="GO:0016628">
    <property type="term" value="F:oxidoreductase activity, acting on the CH-CH group of donors, NAD or NADP as acceptor"/>
    <property type="evidence" value="ECO:0007669"/>
    <property type="project" value="InterPro"/>
</dbReference>
<dbReference type="SMART" id="SM00829">
    <property type="entry name" value="PKS_ER"/>
    <property type="match status" value="1"/>
</dbReference>
<evidence type="ECO:0000313" key="3">
    <source>
        <dbReference type="EMBL" id="PSL25328.1"/>
    </source>
</evidence>
<dbReference type="FunFam" id="3.40.50.720:FF:000121">
    <property type="entry name" value="Prostaglandin reductase 2"/>
    <property type="match status" value="1"/>
</dbReference>
<evidence type="ECO:0000259" key="2">
    <source>
        <dbReference type="SMART" id="SM00829"/>
    </source>
</evidence>
<name>A0A2P8FUD9_9BACT</name>
<dbReference type="Proteomes" id="UP000240978">
    <property type="component" value="Unassembled WGS sequence"/>
</dbReference>
<dbReference type="AlphaFoldDB" id="A0A2P8FUD9"/>
<dbReference type="EMBL" id="PYGK01000013">
    <property type="protein sequence ID" value="PSL25328.1"/>
    <property type="molecule type" value="Genomic_DNA"/>
</dbReference>
<evidence type="ECO:0000256" key="1">
    <source>
        <dbReference type="ARBA" id="ARBA00023002"/>
    </source>
</evidence>
<dbReference type="Pfam" id="PF16884">
    <property type="entry name" value="ADH_N_2"/>
    <property type="match status" value="1"/>
</dbReference>
<dbReference type="InterPro" id="IPR020843">
    <property type="entry name" value="ER"/>
</dbReference>
<comment type="caution">
    <text evidence="3">The sequence shown here is derived from an EMBL/GenBank/DDBJ whole genome shotgun (WGS) entry which is preliminary data.</text>
</comment>
<dbReference type="Pfam" id="PF00107">
    <property type="entry name" value="ADH_zinc_N"/>
    <property type="match status" value="1"/>
</dbReference>
<dbReference type="RefSeq" id="WP_106604615.1">
    <property type="nucleotide sequence ID" value="NZ_PYGK01000013.1"/>
</dbReference>
<keyword evidence="4" id="KW-1185">Reference proteome</keyword>
<dbReference type="InterPro" id="IPR041694">
    <property type="entry name" value="ADH_N_2"/>
</dbReference>
<organism evidence="3 4">
    <name type="scientific">Chitinophaga ginsengisoli</name>
    <dbReference type="NCBI Taxonomy" id="363837"/>
    <lineage>
        <taxon>Bacteria</taxon>
        <taxon>Pseudomonadati</taxon>
        <taxon>Bacteroidota</taxon>
        <taxon>Chitinophagia</taxon>
        <taxon>Chitinophagales</taxon>
        <taxon>Chitinophagaceae</taxon>
        <taxon>Chitinophaga</taxon>
    </lineage>
</organism>
<dbReference type="PANTHER" id="PTHR43205:SF7">
    <property type="entry name" value="PROSTAGLANDIN REDUCTASE 1"/>
    <property type="match status" value="1"/>
</dbReference>
<keyword evidence="1" id="KW-0560">Oxidoreductase</keyword>
<dbReference type="SUPFAM" id="SSF50129">
    <property type="entry name" value="GroES-like"/>
    <property type="match status" value="2"/>
</dbReference>
<dbReference type="InterPro" id="IPR013149">
    <property type="entry name" value="ADH-like_C"/>
</dbReference>
<dbReference type="InterPro" id="IPR045010">
    <property type="entry name" value="MDR_fam"/>
</dbReference>
<dbReference type="Gene3D" id="3.40.50.720">
    <property type="entry name" value="NAD(P)-binding Rossmann-like Domain"/>
    <property type="match status" value="1"/>
</dbReference>